<dbReference type="CDD" id="cd06267">
    <property type="entry name" value="PBP1_LacI_sugar_binding-like"/>
    <property type="match status" value="1"/>
</dbReference>
<evidence type="ECO:0000313" key="5">
    <source>
        <dbReference type="EMBL" id="NLT80359.1"/>
    </source>
</evidence>
<evidence type="ECO:0000256" key="3">
    <source>
        <dbReference type="ARBA" id="ARBA00023163"/>
    </source>
</evidence>
<dbReference type="InterPro" id="IPR028082">
    <property type="entry name" value="Peripla_BP_I"/>
</dbReference>
<reference evidence="5" key="1">
    <citation type="journal article" date="2020" name="Biotechnol. Biofuels">
        <title>New insights from the biogas microbiome by comprehensive genome-resolved metagenomics of nearly 1600 species originating from multiple anaerobic digesters.</title>
        <authorList>
            <person name="Campanaro S."/>
            <person name="Treu L."/>
            <person name="Rodriguez-R L.M."/>
            <person name="Kovalovszki A."/>
            <person name="Ziels R.M."/>
            <person name="Maus I."/>
            <person name="Zhu X."/>
            <person name="Kougias P.G."/>
            <person name="Basile A."/>
            <person name="Luo G."/>
            <person name="Schluter A."/>
            <person name="Konstantinidis K.T."/>
            <person name="Angelidaki I."/>
        </authorList>
    </citation>
    <scope>NUCLEOTIDE SEQUENCE</scope>
    <source>
        <strain evidence="5">AS01afH2WH_6</strain>
    </source>
</reference>
<dbReference type="InterPro" id="IPR010982">
    <property type="entry name" value="Lambda_DNA-bd_dom_sf"/>
</dbReference>
<reference evidence="5" key="2">
    <citation type="submission" date="2020-01" db="EMBL/GenBank/DDBJ databases">
        <authorList>
            <person name="Campanaro S."/>
        </authorList>
    </citation>
    <scope>NUCLEOTIDE SEQUENCE</scope>
    <source>
        <strain evidence="5">AS01afH2WH_6</strain>
    </source>
</reference>
<dbReference type="GO" id="GO:0000976">
    <property type="term" value="F:transcription cis-regulatory region binding"/>
    <property type="evidence" value="ECO:0007669"/>
    <property type="project" value="TreeGrafter"/>
</dbReference>
<feature type="domain" description="HTH lacI-type" evidence="4">
    <location>
        <begin position="10"/>
        <end position="64"/>
    </location>
</feature>
<dbReference type="AlphaFoldDB" id="A0A971IDG6"/>
<keyword evidence="2" id="KW-0238">DNA-binding</keyword>
<evidence type="ECO:0000313" key="6">
    <source>
        <dbReference type="Proteomes" id="UP000767327"/>
    </source>
</evidence>
<dbReference type="InterPro" id="IPR000843">
    <property type="entry name" value="HTH_LacI"/>
</dbReference>
<dbReference type="Pfam" id="PF00356">
    <property type="entry name" value="LacI"/>
    <property type="match status" value="1"/>
</dbReference>
<dbReference type="Gene3D" id="1.10.260.40">
    <property type="entry name" value="lambda repressor-like DNA-binding domains"/>
    <property type="match status" value="1"/>
</dbReference>
<dbReference type="RefSeq" id="WP_273174507.1">
    <property type="nucleotide sequence ID" value="NZ_JAAXZR010000027.1"/>
</dbReference>
<dbReference type="EMBL" id="JAAXZR010000027">
    <property type="protein sequence ID" value="NLT80359.1"/>
    <property type="molecule type" value="Genomic_DNA"/>
</dbReference>
<accession>A0A971IDG6</accession>
<dbReference type="GO" id="GO:0003700">
    <property type="term" value="F:DNA-binding transcription factor activity"/>
    <property type="evidence" value="ECO:0007669"/>
    <property type="project" value="TreeGrafter"/>
</dbReference>
<dbReference type="SUPFAM" id="SSF53822">
    <property type="entry name" value="Periplasmic binding protein-like I"/>
    <property type="match status" value="1"/>
</dbReference>
<organism evidence="5 6">
    <name type="scientific">Bifidobacterium crudilactis</name>
    <dbReference type="NCBI Taxonomy" id="327277"/>
    <lineage>
        <taxon>Bacteria</taxon>
        <taxon>Bacillati</taxon>
        <taxon>Actinomycetota</taxon>
        <taxon>Actinomycetes</taxon>
        <taxon>Bifidobacteriales</taxon>
        <taxon>Bifidobacteriaceae</taxon>
        <taxon>Bifidobacterium</taxon>
    </lineage>
</organism>
<keyword evidence="3" id="KW-0804">Transcription</keyword>
<dbReference type="Gene3D" id="3.40.50.2300">
    <property type="match status" value="2"/>
</dbReference>
<sequence length="345" mass="37272">MSQRSSSSEASISNVAALAGVSTATVSRVLSGRRKKDDELSRKVKSAAERLNYSVNYAASALRSDVTNIIAVVVPDLSTSMYSGLVQATEAVINDKGKQLVLGVGESAHEQRQRLHDVVSRHVDGILIVPHETESVAGLLEEIAEHTPVVQMFAQSYSNHLDWVGTSNSLIMQMIAEHLNAAGAHSVAYLGNSTDSVDGMGLFTAFHMQMTLSGLSTRTEWIRFGAGGMDYGFQEASRIFSQGDQFPESVICSDGMTALGVLAACRSSGITVPEQIKLVVLQDSELCAESGLSKPSFTAVDIPWRDIARHSMDLITKEHESKAWLPTHLEVEPRLIIRESSLIAS</sequence>
<keyword evidence="1" id="KW-0805">Transcription regulation</keyword>
<dbReference type="Pfam" id="PF13377">
    <property type="entry name" value="Peripla_BP_3"/>
    <property type="match status" value="1"/>
</dbReference>
<dbReference type="CDD" id="cd01392">
    <property type="entry name" value="HTH_LacI"/>
    <property type="match status" value="1"/>
</dbReference>
<proteinExistence type="predicted"/>
<dbReference type="PROSITE" id="PS50932">
    <property type="entry name" value="HTH_LACI_2"/>
    <property type="match status" value="1"/>
</dbReference>
<evidence type="ECO:0000256" key="2">
    <source>
        <dbReference type="ARBA" id="ARBA00023125"/>
    </source>
</evidence>
<evidence type="ECO:0000259" key="4">
    <source>
        <dbReference type="PROSITE" id="PS50932"/>
    </source>
</evidence>
<evidence type="ECO:0000256" key="1">
    <source>
        <dbReference type="ARBA" id="ARBA00023015"/>
    </source>
</evidence>
<name>A0A971IDG6_9BIFI</name>
<dbReference type="Proteomes" id="UP000767327">
    <property type="component" value="Unassembled WGS sequence"/>
</dbReference>
<comment type="caution">
    <text evidence="5">The sequence shown here is derived from an EMBL/GenBank/DDBJ whole genome shotgun (WGS) entry which is preliminary data.</text>
</comment>
<dbReference type="SUPFAM" id="SSF47413">
    <property type="entry name" value="lambda repressor-like DNA-binding domains"/>
    <property type="match status" value="1"/>
</dbReference>
<dbReference type="PANTHER" id="PTHR30146">
    <property type="entry name" value="LACI-RELATED TRANSCRIPTIONAL REPRESSOR"/>
    <property type="match status" value="1"/>
</dbReference>
<dbReference type="PANTHER" id="PTHR30146:SF109">
    <property type="entry name" value="HTH-TYPE TRANSCRIPTIONAL REGULATOR GALS"/>
    <property type="match status" value="1"/>
</dbReference>
<gene>
    <name evidence="5" type="ORF">GXW98_08780</name>
</gene>
<protein>
    <submittedName>
        <fullName evidence="5">LacI family transcriptional regulator</fullName>
    </submittedName>
</protein>
<dbReference type="InterPro" id="IPR046335">
    <property type="entry name" value="LacI/GalR-like_sensor"/>
</dbReference>
<dbReference type="SMART" id="SM00354">
    <property type="entry name" value="HTH_LACI"/>
    <property type="match status" value="1"/>
</dbReference>